<dbReference type="OMA" id="PRDNDVH"/>
<evidence type="ECO:0000256" key="1">
    <source>
        <dbReference type="ARBA" id="ARBA00022737"/>
    </source>
</evidence>
<evidence type="ECO:0000256" key="2">
    <source>
        <dbReference type="ARBA" id="ARBA00023004"/>
    </source>
</evidence>
<organism evidence="3 4">
    <name type="scientific">Wolfiporia cocos (strain MD-104)</name>
    <name type="common">Brown rot fungus</name>
    <dbReference type="NCBI Taxonomy" id="742152"/>
    <lineage>
        <taxon>Eukaryota</taxon>
        <taxon>Fungi</taxon>
        <taxon>Dikarya</taxon>
        <taxon>Basidiomycota</taxon>
        <taxon>Agaricomycotina</taxon>
        <taxon>Agaricomycetes</taxon>
        <taxon>Polyporales</taxon>
        <taxon>Phaeolaceae</taxon>
        <taxon>Wolfiporia</taxon>
    </lineage>
</organism>
<dbReference type="GO" id="GO:0019760">
    <property type="term" value="P:glucosinolate metabolic process"/>
    <property type="evidence" value="ECO:0007669"/>
    <property type="project" value="UniProtKB-ARBA"/>
</dbReference>
<protein>
    <submittedName>
        <fullName evidence="3">Galactose oxidase</fullName>
    </submittedName>
</protein>
<dbReference type="STRING" id="742152.A0A2H3J924"/>
<dbReference type="PANTHER" id="PTHR47435:SF4">
    <property type="entry name" value="KELCH REPEAT PROTEIN (AFU_ORTHOLOGUE AFUA_5G12780)"/>
    <property type="match status" value="1"/>
</dbReference>
<keyword evidence="1" id="KW-0677">Repeat</keyword>
<dbReference type="Proteomes" id="UP000218811">
    <property type="component" value="Unassembled WGS sequence"/>
</dbReference>
<gene>
    <name evidence="3" type="ORF">WOLCODRAFT_94906</name>
</gene>
<dbReference type="AlphaFoldDB" id="A0A2H3J924"/>
<keyword evidence="4" id="KW-1185">Reference proteome</keyword>
<accession>A0A2H3J924</accession>
<evidence type="ECO:0000313" key="4">
    <source>
        <dbReference type="Proteomes" id="UP000218811"/>
    </source>
</evidence>
<dbReference type="Gene3D" id="2.120.10.80">
    <property type="entry name" value="Kelch-type beta propeller"/>
    <property type="match status" value="2"/>
</dbReference>
<proteinExistence type="predicted"/>
<dbReference type="Pfam" id="PF24681">
    <property type="entry name" value="Kelch_KLHDC2_KLHL20_DRC7"/>
    <property type="match status" value="1"/>
</dbReference>
<sequence>MPVVHWSLLSKSARTARSSHCASATKSGLLVVYGGELKPRVPVDSATTRTEGPIRGSVHVFDTNAPKPWQTLDPQIDPARSVPDARVGASMVAIDGHLYLWGGRGGVNMAPLAQGDAGWWRGEVSIGGASPATVVWDKVEAVNPDESPEPRSYHTAAAYEGKIYVHAGCPASGRLSSLHSFDVQTRRWQQLASAPEPARGGTSLVAASVKHWGPVLLRYGGFSGYELPSTPGVLDVYSIHEDKWRTVQPAADPVHGHPGSRSVHGFAKFQSSSPGLASALAVLFHGERDASSLGHAGAGKFWSDVWLLNKDAAAEDGEAGWAWQKVDVLAQDVADRAATPEGRGWFASTEVVDNVRSRVFMHGGLLSSNERSDELWELQIE</sequence>
<reference evidence="3 4" key="1">
    <citation type="journal article" date="2012" name="Science">
        <title>The Paleozoic origin of enzymatic lignin decomposition reconstructed from 31 fungal genomes.</title>
        <authorList>
            <person name="Floudas D."/>
            <person name="Binder M."/>
            <person name="Riley R."/>
            <person name="Barry K."/>
            <person name="Blanchette R.A."/>
            <person name="Henrissat B."/>
            <person name="Martinez A.T."/>
            <person name="Otillar R."/>
            <person name="Spatafora J.W."/>
            <person name="Yadav J.S."/>
            <person name="Aerts A."/>
            <person name="Benoit I."/>
            <person name="Boyd A."/>
            <person name="Carlson A."/>
            <person name="Copeland A."/>
            <person name="Coutinho P.M."/>
            <person name="de Vries R.P."/>
            <person name="Ferreira P."/>
            <person name="Findley K."/>
            <person name="Foster B."/>
            <person name="Gaskell J."/>
            <person name="Glotzer D."/>
            <person name="Gorecki P."/>
            <person name="Heitman J."/>
            <person name="Hesse C."/>
            <person name="Hori C."/>
            <person name="Igarashi K."/>
            <person name="Jurgens J.A."/>
            <person name="Kallen N."/>
            <person name="Kersten P."/>
            <person name="Kohler A."/>
            <person name="Kuees U."/>
            <person name="Kumar T.K.A."/>
            <person name="Kuo A."/>
            <person name="LaButti K."/>
            <person name="Larrondo L.F."/>
            <person name="Lindquist E."/>
            <person name="Ling A."/>
            <person name="Lombard V."/>
            <person name="Lucas S."/>
            <person name="Lundell T."/>
            <person name="Martin R."/>
            <person name="McLaughlin D.J."/>
            <person name="Morgenstern I."/>
            <person name="Morin E."/>
            <person name="Murat C."/>
            <person name="Nagy L.G."/>
            <person name="Nolan M."/>
            <person name="Ohm R.A."/>
            <person name="Patyshakuliyeva A."/>
            <person name="Rokas A."/>
            <person name="Ruiz-Duenas F.J."/>
            <person name="Sabat G."/>
            <person name="Salamov A."/>
            <person name="Samejima M."/>
            <person name="Schmutz J."/>
            <person name="Slot J.C."/>
            <person name="St John F."/>
            <person name="Stenlid J."/>
            <person name="Sun H."/>
            <person name="Sun S."/>
            <person name="Syed K."/>
            <person name="Tsang A."/>
            <person name="Wiebenga A."/>
            <person name="Young D."/>
            <person name="Pisabarro A."/>
            <person name="Eastwood D.C."/>
            <person name="Martin F."/>
            <person name="Cullen D."/>
            <person name="Grigoriev I.V."/>
            <person name="Hibbett D.S."/>
        </authorList>
    </citation>
    <scope>NUCLEOTIDE SEQUENCE [LARGE SCALE GENOMIC DNA]</scope>
    <source>
        <strain evidence="3 4">MD-104</strain>
    </source>
</reference>
<dbReference type="PANTHER" id="PTHR47435">
    <property type="entry name" value="KELCH REPEAT PROTEIN (AFU_ORTHOLOGUE AFUA_5G12780)"/>
    <property type="match status" value="1"/>
</dbReference>
<dbReference type="OrthoDB" id="10250130at2759"/>
<name>A0A2H3J924_WOLCO</name>
<keyword evidence="2" id="KW-0408">Iron</keyword>
<evidence type="ECO:0000313" key="3">
    <source>
        <dbReference type="EMBL" id="PCH34148.1"/>
    </source>
</evidence>
<dbReference type="EMBL" id="KB467831">
    <property type="protein sequence ID" value="PCH34148.1"/>
    <property type="molecule type" value="Genomic_DNA"/>
</dbReference>
<dbReference type="SUPFAM" id="SSF117281">
    <property type="entry name" value="Kelch motif"/>
    <property type="match status" value="1"/>
</dbReference>
<dbReference type="InterPro" id="IPR015915">
    <property type="entry name" value="Kelch-typ_b-propeller"/>
</dbReference>